<dbReference type="GO" id="GO:0016787">
    <property type="term" value="F:hydrolase activity"/>
    <property type="evidence" value="ECO:0007669"/>
    <property type="project" value="UniProtKB-KW"/>
</dbReference>
<proteinExistence type="inferred from homology"/>
<evidence type="ECO:0000313" key="6">
    <source>
        <dbReference type="Proteomes" id="UP000239494"/>
    </source>
</evidence>
<sequence length="199" mass="21738">MGSALSSDPAYLPPTVRRAAKILVTGHFAVGKTTFVRTLSEIEPLRTEEVMTRAGELVDDLAGVEGKTTTTVAIDFGRRTLSDTLVLYLFGTPGQDRFVHLWEGFAHGALGALVLVDTRRLADSFDVVARLEDMALPYAVAVNHFDGAPRYPDDELRQALDLLPDTPLVTCDARDRPSSVRAVIGLVDHLLLHLPQEHP</sequence>
<dbReference type="GO" id="GO:0005525">
    <property type="term" value="F:GTP binding"/>
    <property type="evidence" value="ECO:0007669"/>
    <property type="project" value="UniProtKB-KW"/>
</dbReference>
<organism evidence="5 6">
    <name type="scientific">Umezawaea tangerina</name>
    <dbReference type="NCBI Taxonomy" id="84725"/>
    <lineage>
        <taxon>Bacteria</taxon>
        <taxon>Bacillati</taxon>
        <taxon>Actinomycetota</taxon>
        <taxon>Actinomycetes</taxon>
        <taxon>Pseudonocardiales</taxon>
        <taxon>Pseudonocardiaceae</taxon>
        <taxon>Umezawaea</taxon>
    </lineage>
</organism>
<dbReference type="Proteomes" id="UP000239494">
    <property type="component" value="Unassembled WGS sequence"/>
</dbReference>
<dbReference type="InterPro" id="IPR027417">
    <property type="entry name" value="P-loop_NTPase"/>
</dbReference>
<dbReference type="PANTHER" id="PTHR42708:SF1">
    <property type="entry name" value="GLIDING MOTILITY PROTEIN MGLA"/>
    <property type="match status" value="1"/>
</dbReference>
<dbReference type="EMBL" id="PVTF01000007">
    <property type="protein sequence ID" value="PRY39539.1"/>
    <property type="molecule type" value="Genomic_DNA"/>
</dbReference>
<keyword evidence="4" id="KW-0342">GTP-binding</keyword>
<reference evidence="5 6" key="1">
    <citation type="submission" date="2018-03" db="EMBL/GenBank/DDBJ databases">
        <title>Genomic Encyclopedia of Archaeal and Bacterial Type Strains, Phase II (KMG-II): from individual species to whole genera.</title>
        <authorList>
            <person name="Goeker M."/>
        </authorList>
    </citation>
    <scope>NUCLEOTIDE SEQUENCE [LARGE SCALE GENOMIC DNA]</scope>
    <source>
        <strain evidence="5 6">DSM 44720</strain>
    </source>
</reference>
<comment type="similarity">
    <text evidence="1">Belongs to the GPN-loop GTPase family.</text>
</comment>
<evidence type="ECO:0000256" key="3">
    <source>
        <dbReference type="ARBA" id="ARBA00022801"/>
    </source>
</evidence>
<keyword evidence="3" id="KW-0378">Hydrolase</keyword>
<evidence type="ECO:0000256" key="2">
    <source>
        <dbReference type="ARBA" id="ARBA00022741"/>
    </source>
</evidence>
<dbReference type="Gene3D" id="3.40.50.300">
    <property type="entry name" value="P-loop containing nucleotide triphosphate hydrolases"/>
    <property type="match status" value="1"/>
</dbReference>
<dbReference type="OrthoDB" id="3371691at2"/>
<gene>
    <name evidence="5" type="ORF">CLV43_107122</name>
</gene>
<keyword evidence="6" id="KW-1185">Reference proteome</keyword>
<evidence type="ECO:0000256" key="4">
    <source>
        <dbReference type="ARBA" id="ARBA00023134"/>
    </source>
</evidence>
<keyword evidence="2" id="KW-0547">Nucleotide-binding</keyword>
<dbReference type="Pfam" id="PF03029">
    <property type="entry name" value="ATP_bind_1"/>
    <property type="match status" value="1"/>
</dbReference>
<evidence type="ECO:0000313" key="5">
    <source>
        <dbReference type="EMBL" id="PRY39539.1"/>
    </source>
</evidence>
<evidence type="ECO:0000256" key="1">
    <source>
        <dbReference type="ARBA" id="ARBA00005290"/>
    </source>
</evidence>
<comment type="caution">
    <text evidence="5">The sequence shown here is derived from an EMBL/GenBank/DDBJ whole genome shotgun (WGS) entry which is preliminary data.</text>
</comment>
<dbReference type="AlphaFoldDB" id="A0A2T0T1L9"/>
<dbReference type="SUPFAM" id="SSF52540">
    <property type="entry name" value="P-loop containing nucleoside triphosphate hydrolases"/>
    <property type="match status" value="1"/>
</dbReference>
<protein>
    <submittedName>
        <fullName evidence="5">Signal recognition particle receptor subunit beta</fullName>
    </submittedName>
</protein>
<dbReference type="PANTHER" id="PTHR42708">
    <property type="entry name" value="ATP/GTP-BINDING PROTEIN-RELATED"/>
    <property type="match status" value="1"/>
</dbReference>
<dbReference type="RefSeq" id="WP_106189481.1">
    <property type="nucleotide sequence ID" value="NZ_PVTF01000007.1"/>
</dbReference>
<dbReference type="InterPro" id="IPR052705">
    <property type="entry name" value="Gliding_Motility_GTPase"/>
</dbReference>
<name>A0A2T0T1L9_9PSEU</name>
<dbReference type="InterPro" id="IPR004130">
    <property type="entry name" value="Gpn"/>
</dbReference>
<keyword evidence="5" id="KW-0675">Receptor</keyword>
<dbReference type="CDD" id="cd00882">
    <property type="entry name" value="Ras_like_GTPase"/>
    <property type="match status" value="1"/>
</dbReference>
<accession>A0A2T0T1L9</accession>